<dbReference type="InterPro" id="IPR051122">
    <property type="entry name" value="SDR_DHRS6-like"/>
</dbReference>
<dbReference type="GO" id="GO:0016491">
    <property type="term" value="F:oxidoreductase activity"/>
    <property type="evidence" value="ECO:0007669"/>
    <property type="project" value="UniProtKB-KW"/>
</dbReference>
<protein>
    <recommendedName>
        <fullName evidence="6">NAD(P)-binding protein</fullName>
    </recommendedName>
</protein>
<gene>
    <name evidence="4" type="ORF">M409DRAFT_63391</name>
</gene>
<accession>A0A6A6CXE4</accession>
<dbReference type="Pfam" id="PF23441">
    <property type="entry name" value="SDR"/>
    <property type="match status" value="1"/>
</dbReference>
<dbReference type="RefSeq" id="XP_033672723.1">
    <property type="nucleotide sequence ID" value="XM_033815579.1"/>
</dbReference>
<evidence type="ECO:0008006" key="6">
    <source>
        <dbReference type="Google" id="ProtNLM"/>
    </source>
</evidence>
<comment type="similarity">
    <text evidence="1">Belongs to the short-chain dehydrogenases/reductases (SDR) family.</text>
</comment>
<evidence type="ECO:0000256" key="1">
    <source>
        <dbReference type="ARBA" id="ARBA00006484"/>
    </source>
</evidence>
<dbReference type="PRINTS" id="PR00081">
    <property type="entry name" value="GDHRDH"/>
</dbReference>
<dbReference type="InterPro" id="IPR002347">
    <property type="entry name" value="SDR_fam"/>
</dbReference>
<dbReference type="PANTHER" id="PTHR43477">
    <property type="entry name" value="DIHYDROANTICAPSIN 7-DEHYDROGENASE"/>
    <property type="match status" value="1"/>
</dbReference>
<dbReference type="PANTHER" id="PTHR43477:SF1">
    <property type="entry name" value="DIHYDROANTICAPSIN 7-DEHYDROGENASE"/>
    <property type="match status" value="1"/>
</dbReference>
<dbReference type="CDD" id="cd05233">
    <property type="entry name" value="SDR_c"/>
    <property type="match status" value="1"/>
</dbReference>
<keyword evidence="3" id="KW-0560">Oxidoreductase</keyword>
<dbReference type="EMBL" id="ML993582">
    <property type="protein sequence ID" value="KAF2171834.1"/>
    <property type="molecule type" value="Genomic_DNA"/>
</dbReference>
<keyword evidence="2" id="KW-0521">NADP</keyword>
<name>A0A6A6CXE4_ZASCE</name>
<organism evidence="4 5">
    <name type="scientific">Zasmidium cellare ATCC 36951</name>
    <dbReference type="NCBI Taxonomy" id="1080233"/>
    <lineage>
        <taxon>Eukaryota</taxon>
        <taxon>Fungi</taxon>
        <taxon>Dikarya</taxon>
        <taxon>Ascomycota</taxon>
        <taxon>Pezizomycotina</taxon>
        <taxon>Dothideomycetes</taxon>
        <taxon>Dothideomycetidae</taxon>
        <taxon>Mycosphaerellales</taxon>
        <taxon>Mycosphaerellaceae</taxon>
        <taxon>Zasmidium</taxon>
    </lineage>
</organism>
<evidence type="ECO:0000256" key="3">
    <source>
        <dbReference type="ARBA" id="ARBA00023002"/>
    </source>
</evidence>
<dbReference type="InterPro" id="IPR057571">
    <property type="entry name" value="SDR_PhqE-like"/>
</dbReference>
<keyword evidence="5" id="KW-1185">Reference proteome</keyword>
<dbReference type="SUPFAM" id="SSF51735">
    <property type="entry name" value="NAD(P)-binding Rossmann-fold domains"/>
    <property type="match status" value="1"/>
</dbReference>
<proteinExistence type="inferred from homology"/>
<sequence length="261" mass="27664">MADQVKYTQKLKGDKVLIIGGSAGIGYGAAEASLENGCTVIISSSNPSRVEKAITSLQKTYPSAASRITGHACDLGDEATLESNIAALFEAVGDGIDHVIHTAGDSLAVKALPEIDMEFIKKAGLVRFYAPLFIGKYAPPRMNPGPKSSITLTTGGVAERPNPNWTVVNSYATGLQGMVRGLALDLKPIRVNLVCPGAVDTELWAGMSPERKAGFFKQIEEKLPVGKVGTIEEVAESYLYLMKDRNTTGTQVVTTGGHLIV</sequence>
<evidence type="ECO:0000313" key="4">
    <source>
        <dbReference type="EMBL" id="KAF2171834.1"/>
    </source>
</evidence>
<evidence type="ECO:0000313" key="5">
    <source>
        <dbReference type="Proteomes" id="UP000799537"/>
    </source>
</evidence>
<dbReference type="Proteomes" id="UP000799537">
    <property type="component" value="Unassembled WGS sequence"/>
</dbReference>
<evidence type="ECO:0000256" key="2">
    <source>
        <dbReference type="ARBA" id="ARBA00022857"/>
    </source>
</evidence>
<dbReference type="Gene3D" id="3.40.50.720">
    <property type="entry name" value="NAD(P)-binding Rossmann-like Domain"/>
    <property type="match status" value="1"/>
</dbReference>
<dbReference type="InterPro" id="IPR036291">
    <property type="entry name" value="NAD(P)-bd_dom_sf"/>
</dbReference>
<dbReference type="OrthoDB" id="294295at2759"/>
<reference evidence="4" key="1">
    <citation type="journal article" date="2020" name="Stud. Mycol.">
        <title>101 Dothideomycetes genomes: a test case for predicting lifestyles and emergence of pathogens.</title>
        <authorList>
            <person name="Haridas S."/>
            <person name="Albert R."/>
            <person name="Binder M."/>
            <person name="Bloem J."/>
            <person name="Labutti K."/>
            <person name="Salamov A."/>
            <person name="Andreopoulos B."/>
            <person name="Baker S."/>
            <person name="Barry K."/>
            <person name="Bills G."/>
            <person name="Bluhm B."/>
            <person name="Cannon C."/>
            <person name="Castanera R."/>
            <person name="Culley D."/>
            <person name="Daum C."/>
            <person name="Ezra D."/>
            <person name="Gonzalez J."/>
            <person name="Henrissat B."/>
            <person name="Kuo A."/>
            <person name="Liang C."/>
            <person name="Lipzen A."/>
            <person name="Lutzoni F."/>
            <person name="Magnuson J."/>
            <person name="Mondo S."/>
            <person name="Nolan M."/>
            <person name="Ohm R."/>
            <person name="Pangilinan J."/>
            <person name="Park H.-J."/>
            <person name="Ramirez L."/>
            <person name="Alfaro M."/>
            <person name="Sun H."/>
            <person name="Tritt A."/>
            <person name="Yoshinaga Y."/>
            <person name="Zwiers L.-H."/>
            <person name="Turgeon B."/>
            <person name="Goodwin S."/>
            <person name="Spatafora J."/>
            <person name="Crous P."/>
            <person name="Grigoriev I."/>
        </authorList>
    </citation>
    <scope>NUCLEOTIDE SEQUENCE</scope>
    <source>
        <strain evidence="4">ATCC 36951</strain>
    </source>
</reference>
<dbReference type="GeneID" id="54568851"/>
<dbReference type="AlphaFoldDB" id="A0A6A6CXE4"/>